<dbReference type="Pfam" id="PF07331">
    <property type="entry name" value="TctB"/>
    <property type="match status" value="1"/>
</dbReference>
<evidence type="ECO:0000313" key="4">
    <source>
        <dbReference type="Proteomes" id="UP000325291"/>
    </source>
</evidence>
<gene>
    <name evidence="3" type="ORF">FLO80_11330</name>
</gene>
<reference evidence="3 4" key="1">
    <citation type="submission" date="2019-07" db="EMBL/GenBank/DDBJ databases">
        <title>Aquicoccus porphyridii gen. nov., sp. nov., isolated from a small marine red alga, Porphyridium marinum.</title>
        <authorList>
            <person name="Liu L."/>
        </authorList>
    </citation>
    <scope>NUCLEOTIDE SEQUENCE [LARGE SCALE GENOMIC DNA]</scope>
    <source>
        <strain evidence="3 4">L1 8-17</strain>
    </source>
</reference>
<proteinExistence type="predicted"/>
<protein>
    <submittedName>
        <fullName evidence="3">Tripartite tricarboxylate transporter TctB family protein</fullName>
    </submittedName>
</protein>
<feature type="transmembrane region" description="Helical" evidence="1">
    <location>
        <begin position="124"/>
        <end position="145"/>
    </location>
</feature>
<sequence length="150" mass="15997">MKRANAISGIFLCVFSIVMLGMVIPTQINAGPSGMMSPRLVPNMMMIGILLLSLPLVIRGLRKTPEYDAQDTASPISRAEMLALLRISGVFAASIALYELFGALVGASSLVILALLVLGERRPLVIVALTVVLLTGLWALFYKVLGTAIL</sequence>
<dbReference type="AlphaFoldDB" id="A0A5A9ZCN7"/>
<organism evidence="3 4">
    <name type="scientific">Aquicoccus porphyridii</name>
    <dbReference type="NCBI Taxonomy" id="1852029"/>
    <lineage>
        <taxon>Bacteria</taxon>
        <taxon>Pseudomonadati</taxon>
        <taxon>Pseudomonadota</taxon>
        <taxon>Alphaproteobacteria</taxon>
        <taxon>Rhodobacterales</taxon>
        <taxon>Paracoccaceae</taxon>
        <taxon>Aquicoccus</taxon>
    </lineage>
</organism>
<evidence type="ECO:0000313" key="3">
    <source>
        <dbReference type="EMBL" id="KAA0914953.1"/>
    </source>
</evidence>
<dbReference type="EMBL" id="VINQ01000007">
    <property type="protein sequence ID" value="KAA0914953.1"/>
    <property type="molecule type" value="Genomic_DNA"/>
</dbReference>
<comment type="caution">
    <text evidence="3">The sequence shown here is derived from an EMBL/GenBank/DDBJ whole genome shotgun (WGS) entry which is preliminary data.</text>
</comment>
<feature type="transmembrane region" description="Helical" evidence="1">
    <location>
        <begin position="40"/>
        <end position="58"/>
    </location>
</feature>
<dbReference type="InterPro" id="IPR009936">
    <property type="entry name" value="DUF1468"/>
</dbReference>
<name>A0A5A9ZCN7_9RHOB</name>
<feature type="transmembrane region" description="Helical" evidence="1">
    <location>
        <begin position="90"/>
        <end position="118"/>
    </location>
</feature>
<dbReference type="RefSeq" id="WP_111368263.1">
    <property type="nucleotide sequence ID" value="NZ_JASHJG010000006.1"/>
</dbReference>
<keyword evidence="4" id="KW-1185">Reference proteome</keyword>
<evidence type="ECO:0000259" key="2">
    <source>
        <dbReference type="Pfam" id="PF07331"/>
    </source>
</evidence>
<dbReference type="Proteomes" id="UP000325291">
    <property type="component" value="Unassembled WGS sequence"/>
</dbReference>
<feature type="domain" description="DUF1468" evidence="2">
    <location>
        <begin position="7"/>
        <end position="146"/>
    </location>
</feature>
<keyword evidence="1" id="KW-1133">Transmembrane helix</keyword>
<keyword evidence="1" id="KW-0472">Membrane</keyword>
<accession>A0A5A9ZCN7</accession>
<evidence type="ECO:0000256" key="1">
    <source>
        <dbReference type="SAM" id="Phobius"/>
    </source>
</evidence>
<keyword evidence="1" id="KW-0812">Transmembrane</keyword>